<reference evidence="1" key="1">
    <citation type="submission" date="2021-05" db="EMBL/GenBank/DDBJ databases">
        <authorList>
            <person name="Pan Q."/>
            <person name="Jouanno E."/>
            <person name="Zahm M."/>
            <person name="Klopp C."/>
            <person name="Cabau C."/>
            <person name="Louis A."/>
            <person name="Berthelot C."/>
            <person name="Parey E."/>
            <person name="Roest Crollius H."/>
            <person name="Montfort J."/>
            <person name="Robinson-Rechavi M."/>
            <person name="Bouchez O."/>
            <person name="Lampietro C."/>
            <person name="Lopez Roques C."/>
            <person name="Donnadieu C."/>
            <person name="Postlethwait J."/>
            <person name="Bobe J."/>
            <person name="Dillon D."/>
            <person name="Chandos A."/>
            <person name="von Hippel F."/>
            <person name="Guiguen Y."/>
        </authorList>
    </citation>
    <scope>NUCLEOTIDE SEQUENCE</scope>
    <source>
        <strain evidence="1">YG-Jan2019</strain>
    </source>
</reference>
<evidence type="ECO:0000313" key="2">
    <source>
        <dbReference type="Proteomes" id="UP001157502"/>
    </source>
</evidence>
<sequence length="106" mass="11586">MNSALESLTHPGLDPPRGPFSRHSRSAFPGPSNTEATEFRKSPLVSRVTLKETRSTLLWVFSVSLAAGPPSHECQVRYRGPAARRTRGSVVPRRSRSPTDRGPHAA</sequence>
<organism evidence="1 2">
    <name type="scientific">Dallia pectoralis</name>
    <name type="common">Alaska blackfish</name>
    <dbReference type="NCBI Taxonomy" id="75939"/>
    <lineage>
        <taxon>Eukaryota</taxon>
        <taxon>Metazoa</taxon>
        <taxon>Chordata</taxon>
        <taxon>Craniata</taxon>
        <taxon>Vertebrata</taxon>
        <taxon>Euteleostomi</taxon>
        <taxon>Actinopterygii</taxon>
        <taxon>Neopterygii</taxon>
        <taxon>Teleostei</taxon>
        <taxon>Protacanthopterygii</taxon>
        <taxon>Esociformes</taxon>
        <taxon>Umbridae</taxon>
        <taxon>Dallia</taxon>
    </lineage>
</organism>
<evidence type="ECO:0000313" key="1">
    <source>
        <dbReference type="EMBL" id="KAJ7993414.1"/>
    </source>
</evidence>
<keyword evidence="2" id="KW-1185">Reference proteome</keyword>
<dbReference type="EMBL" id="CM055751">
    <property type="protein sequence ID" value="KAJ7993414.1"/>
    <property type="molecule type" value="Genomic_DNA"/>
</dbReference>
<name>A0ACC2FPR8_DALPE</name>
<gene>
    <name evidence="1" type="ORF">DPEC_G00272190</name>
</gene>
<accession>A0ACC2FPR8</accession>
<dbReference type="Proteomes" id="UP001157502">
    <property type="component" value="Chromosome 24"/>
</dbReference>
<proteinExistence type="predicted"/>
<protein>
    <submittedName>
        <fullName evidence="1">Uncharacterized protein</fullName>
    </submittedName>
</protein>
<comment type="caution">
    <text evidence="1">The sequence shown here is derived from an EMBL/GenBank/DDBJ whole genome shotgun (WGS) entry which is preliminary data.</text>
</comment>